<comment type="caution">
    <text evidence="2">The sequence shown here is derived from an EMBL/GenBank/DDBJ whole genome shotgun (WGS) entry which is preliminary data.</text>
</comment>
<dbReference type="InterPro" id="IPR001387">
    <property type="entry name" value="Cro/C1-type_HTH"/>
</dbReference>
<evidence type="ECO:0000313" key="2">
    <source>
        <dbReference type="EMBL" id="RDI97239.1"/>
    </source>
</evidence>
<keyword evidence="3" id="KW-1185">Reference proteome</keyword>
<dbReference type="InterPro" id="IPR010982">
    <property type="entry name" value="Lambda_DNA-bd_dom_sf"/>
</dbReference>
<dbReference type="AlphaFoldDB" id="A0A370K3N7"/>
<dbReference type="SUPFAM" id="SSF47413">
    <property type="entry name" value="lambda repressor-like DNA-binding domains"/>
    <property type="match status" value="1"/>
</dbReference>
<gene>
    <name evidence="2" type="ORF">DVT68_17970</name>
</gene>
<dbReference type="GO" id="GO:0003677">
    <property type="term" value="F:DNA binding"/>
    <property type="evidence" value="ECO:0007669"/>
    <property type="project" value="InterPro"/>
</dbReference>
<dbReference type="Proteomes" id="UP000254711">
    <property type="component" value="Unassembled WGS sequence"/>
</dbReference>
<dbReference type="OrthoDB" id="5346389at2"/>
<dbReference type="SMART" id="SM00530">
    <property type="entry name" value="HTH_XRE"/>
    <property type="match status" value="1"/>
</dbReference>
<sequence>MSATTLESIDDARRLLAQFLRSRREAVSADAARGEGLGRRRTPGLRREEVAQRAGISTTWYTWMEQGREVALSAAALARLAEALALTAAERAYLFELARRRDPAPPAAIAMPELAPELLSAVAAMPMPAYLLDRWWCRRAWNGLAATLFEAWRDEDDTCLLRFVFLHPAARSLISDWDERAQRLVAEFRADTALYPEDVVLRDKVACLRRESPEFARHWEAQAVLAREGGRRRFSHPSLGSLTYTQVTLLPAGHADCKLVLLLPEGGGDHLFTKE</sequence>
<dbReference type="Pfam" id="PF17765">
    <property type="entry name" value="MLTR_LBD"/>
    <property type="match status" value="1"/>
</dbReference>
<dbReference type="PANTHER" id="PTHR35010:SF2">
    <property type="entry name" value="BLL4672 PROTEIN"/>
    <property type="match status" value="1"/>
</dbReference>
<name>A0A370K3N7_9GAMM</name>
<evidence type="ECO:0000259" key="1">
    <source>
        <dbReference type="SMART" id="SM00530"/>
    </source>
</evidence>
<protein>
    <submittedName>
        <fullName evidence="2">Transcriptional regulator</fullName>
    </submittedName>
</protein>
<accession>A0A370K3N7</accession>
<dbReference type="InterPro" id="IPR041413">
    <property type="entry name" value="MLTR_LBD"/>
</dbReference>
<dbReference type="PANTHER" id="PTHR35010">
    <property type="entry name" value="BLL4672 PROTEIN-RELATED"/>
    <property type="match status" value="1"/>
</dbReference>
<dbReference type="Gene3D" id="1.10.260.40">
    <property type="entry name" value="lambda repressor-like DNA-binding domains"/>
    <property type="match status" value="1"/>
</dbReference>
<dbReference type="RefSeq" id="WP_114826575.1">
    <property type="nucleotide sequence ID" value="NZ_QQSY01000006.1"/>
</dbReference>
<proteinExistence type="predicted"/>
<dbReference type="EMBL" id="QQSY01000006">
    <property type="protein sequence ID" value="RDI97239.1"/>
    <property type="molecule type" value="Genomic_DNA"/>
</dbReference>
<dbReference type="Pfam" id="PF13560">
    <property type="entry name" value="HTH_31"/>
    <property type="match status" value="1"/>
</dbReference>
<dbReference type="Gene3D" id="3.30.450.180">
    <property type="match status" value="1"/>
</dbReference>
<reference evidence="2 3" key="1">
    <citation type="submission" date="2018-07" db="EMBL/GenBank/DDBJ databases">
        <title>Dyella solisilvae sp. nov., isolated from the pine and broad-leaved mixed forest soil.</title>
        <authorList>
            <person name="Gao Z."/>
            <person name="Qiu L."/>
        </authorList>
    </citation>
    <scope>NUCLEOTIDE SEQUENCE [LARGE SCALE GENOMIC DNA]</scope>
    <source>
        <strain evidence="2 3">DHG54</strain>
    </source>
</reference>
<organism evidence="2 3">
    <name type="scientific">Dyella solisilvae</name>
    <dbReference type="NCBI Taxonomy" id="1920168"/>
    <lineage>
        <taxon>Bacteria</taxon>
        <taxon>Pseudomonadati</taxon>
        <taxon>Pseudomonadota</taxon>
        <taxon>Gammaproteobacteria</taxon>
        <taxon>Lysobacterales</taxon>
        <taxon>Rhodanobacteraceae</taxon>
        <taxon>Dyella</taxon>
    </lineage>
</organism>
<feature type="domain" description="HTH cro/C1-type" evidence="1">
    <location>
        <begin position="19"/>
        <end position="91"/>
    </location>
</feature>
<evidence type="ECO:0000313" key="3">
    <source>
        <dbReference type="Proteomes" id="UP000254711"/>
    </source>
</evidence>